<dbReference type="Proteomes" id="UP000799753">
    <property type="component" value="Unassembled WGS sequence"/>
</dbReference>
<keyword evidence="3" id="KW-1185">Reference proteome</keyword>
<dbReference type="EMBL" id="MU006783">
    <property type="protein sequence ID" value="KAF2641222.1"/>
    <property type="molecule type" value="Genomic_DNA"/>
</dbReference>
<name>A0A6A6S262_9PLEO</name>
<evidence type="ECO:0000313" key="3">
    <source>
        <dbReference type="Proteomes" id="UP000799753"/>
    </source>
</evidence>
<evidence type="ECO:0000256" key="1">
    <source>
        <dbReference type="SAM" id="MobiDB-lite"/>
    </source>
</evidence>
<dbReference type="AlphaFoldDB" id="A0A6A6S262"/>
<feature type="region of interest" description="Disordered" evidence="1">
    <location>
        <begin position="97"/>
        <end position="123"/>
    </location>
</feature>
<sequence>MYPAPVVSISGAPGIDIETIADHLLLILQSSSVRAPLLAKNNHQPTSIEDASFVNRIVLFTHHQTTECISIDAVNEFQTIAKKTARTFIPIALTASTAGSDSERTSGAKEEEEEEEEEEDVATKPRVLTYGLEKELVLDVSQMSPEEIAGKIARWVWWVGEFMSWDDDE</sequence>
<dbReference type="OrthoDB" id="3789544at2759"/>
<gene>
    <name evidence="2" type="ORF">P280DRAFT_506829</name>
</gene>
<accession>A0A6A6S262</accession>
<evidence type="ECO:0000313" key="2">
    <source>
        <dbReference type="EMBL" id="KAF2641222.1"/>
    </source>
</evidence>
<proteinExistence type="predicted"/>
<feature type="compositionally biased region" description="Acidic residues" evidence="1">
    <location>
        <begin position="110"/>
        <end position="120"/>
    </location>
</feature>
<protein>
    <submittedName>
        <fullName evidence="2">Uncharacterized protein</fullName>
    </submittedName>
</protein>
<reference evidence="2" key="1">
    <citation type="journal article" date="2020" name="Stud. Mycol.">
        <title>101 Dothideomycetes genomes: a test case for predicting lifestyles and emergence of pathogens.</title>
        <authorList>
            <person name="Haridas S."/>
            <person name="Albert R."/>
            <person name="Binder M."/>
            <person name="Bloem J."/>
            <person name="Labutti K."/>
            <person name="Salamov A."/>
            <person name="Andreopoulos B."/>
            <person name="Baker S."/>
            <person name="Barry K."/>
            <person name="Bills G."/>
            <person name="Bluhm B."/>
            <person name="Cannon C."/>
            <person name="Castanera R."/>
            <person name="Culley D."/>
            <person name="Daum C."/>
            <person name="Ezra D."/>
            <person name="Gonzalez J."/>
            <person name="Henrissat B."/>
            <person name="Kuo A."/>
            <person name="Liang C."/>
            <person name="Lipzen A."/>
            <person name="Lutzoni F."/>
            <person name="Magnuson J."/>
            <person name="Mondo S."/>
            <person name="Nolan M."/>
            <person name="Ohm R."/>
            <person name="Pangilinan J."/>
            <person name="Park H.-J."/>
            <person name="Ramirez L."/>
            <person name="Alfaro M."/>
            <person name="Sun H."/>
            <person name="Tritt A."/>
            <person name="Yoshinaga Y."/>
            <person name="Zwiers L.-H."/>
            <person name="Turgeon B."/>
            <person name="Goodwin S."/>
            <person name="Spatafora J."/>
            <person name="Crous P."/>
            <person name="Grigoriev I."/>
        </authorList>
    </citation>
    <scope>NUCLEOTIDE SEQUENCE</scope>
    <source>
        <strain evidence="2">CBS 473.64</strain>
    </source>
</reference>
<organism evidence="2 3">
    <name type="scientific">Massarina eburnea CBS 473.64</name>
    <dbReference type="NCBI Taxonomy" id="1395130"/>
    <lineage>
        <taxon>Eukaryota</taxon>
        <taxon>Fungi</taxon>
        <taxon>Dikarya</taxon>
        <taxon>Ascomycota</taxon>
        <taxon>Pezizomycotina</taxon>
        <taxon>Dothideomycetes</taxon>
        <taxon>Pleosporomycetidae</taxon>
        <taxon>Pleosporales</taxon>
        <taxon>Massarineae</taxon>
        <taxon>Massarinaceae</taxon>
        <taxon>Massarina</taxon>
    </lineage>
</organism>